<proteinExistence type="predicted"/>
<evidence type="ECO:0000313" key="3">
    <source>
        <dbReference type="Proteomes" id="UP001280121"/>
    </source>
</evidence>
<feature type="domain" description="Anaphase-promoting complex subunit 4-like WD40" evidence="1">
    <location>
        <begin position="22"/>
        <end position="74"/>
    </location>
</feature>
<dbReference type="PANTHER" id="PTHR44566:SF1">
    <property type="entry name" value="WD REPEAT-CONTAINING PROTEIN 25"/>
    <property type="match status" value="1"/>
</dbReference>
<evidence type="ECO:0000313" key="2">
    <source>
        <dbReference type="EMBL" id="KAK2639349.1"/>
    </source>
</evidence>
<dbReference type="Gene3D" id="2.130.10.10">
    <property type="entry name" value="YVTN repeat-like/Quinoprotein amine dehydrogenase"/>
    <property type="match status" value="1"/>
</dbReference>
<gene>
    <name evidence="2" type="ORF">Ddye_027144</name>
</gene>
<dbReference type="PANTHER" id="PTHR44566">
    <property type="entry name" value="TRANSDUCIN/WD40 REPEAT-LIKE SUPERFAMILY PROTEIN"/>
    <property type="match status" value="1"/>
</dbReference>
<dbReference type="InterPro" id="IPR024977">
    <property type="entry name" value="Apc4-like_WD40_dom"/>
</dbReference>
<keyword evidence="3" id="KW-1185">Reference proteome</keyword>
<dbReference type="InterPro" id="IPR036322">
    <property type="entry name" value="WD40_repeat_dom_sf"/>
</dbReference>
<evidence type="ECO:0000259" key="1">
    <source>
        <dbReference type="Pfam" id="PF12894"/>
    </source>
</evidence>
<accession>A0AAD9TPF9</accession>
<sequence length="142" mass="16258">MGGKVCIWNVWSRDQKLALVFNFRNAAVKDVKWSRQGHFVLSCGSDCSSRLIDVEKGIETHNFKEEDGVRVIKFHPDNSNLFLARGSKGPLILWDIRTGKVAHQYIRCLGQFIYSGDVCGVNMMRILSLFGISHERYHCLIR</sequence>
<comment type="caution">
    <text evidence="2">The sequence shown here is derived from an EMBL/GenBank/DDBJ whole genome shotgun (WGS) entry which is preliminary data.</text>
</comment>
<dbReference type="InterPro" id="IPR001680">
    <property type="entry name" value="WD40_rpt"/>
</dbReference>
<dbReference type="SUPFAM" id="SSF50978">
    <property type="entry name" value="WD40 repeat-like"/>
    <property type="match status" value="1"/>
</dbReference>
<dbReference type="EMBL" id="JANJYI010000008">
    <property type="protein sequence ID" value="KAK2639349.1"/>
    <property type="molecule type" value="Genomic_DNA"/>
</dbReference>
<dbReference type="Pfam" id="PF12894">
    <property type="entry name" value="ANAPC4_WD40"/>
    <property type="match status" value="1"/>
</dbReference>
<dbReference type="InterPro" id="IPR015943">
    <property type="entry name" value="WD40/YVTN_repeat-like_dom_sf"/>
</dbReference>
<dbReference type="Proteomes" id="UP001280121">
    <property type="component" value="Unassembled WGS sequence"/>
</dbReference>
<reference evidence="2" key="1">
    <citation type="journal article" date="2023" name="Plant J.">
        <title>Genome sequences and population genomics provide insights into the demographic history, inbreeding, and mutation load of two 'living fossil' tree species of Dipteronia.</title>
        <authorList>
            <person name="Feng Y."/>
            <person name="Comes H.P."/>
            <person name="Chen J."/>
            <person name="Zhu S."/>
            <person name="Lu R."/>
            <person name="Zhang X."/>
            <person name="Li P."/>
            <person name="Qiu J."/>
            <person name="Olsen K.M."/>
            <person name="Qiu Y."/>
        </authorList>
    </citation>
    <scope>NUCLEOTIDE SEQUENCE</scope>
    <source>
        <strain evidence="2">KIB01</strain>
    </source>
</reference>
<dbReference type="SMART" id="SM00320">
    <property type="entry name" value="WD40"/>
    <property type="match status" value="2"/>
</dbReference>
<dbReference type="InterPro" id="IPR053053">
    <property type="entry name" value="WD_repeat_protein"/>
</dbReference>
<name>A0AAD9TPF9_9ROSI</name>
<organism evidence="2 3">
    <name type="scientific">Dipteronia dyeriana</name>
    <dbReference type="NCBI Taxonomy" id="168575"/>
    <lineage>
        <taxon>Eukaryota</taxon>
        <taxon>Viridiplantae</taxon>
        <taxon>Streptophyta</taxon>
        <taxon>Embryophyta</taxon>
        <taxon>Tracheophyta</taxon>
        <taxon>Spermatophyta</taxon>
        <taxon>Magnoliopsida</taxon>
        <taxon>eudicotyledons</taxon>
        <taxon>Gunneridae</taxon>
        <taxon>Pentapetalae</taxon>
        <taxon>rosids</taxon>
        <taxon>malvids</taxon>
        <taxon>Sapindales</taxon>
        <taxon>Sapindaceae</taxon>
        <taxon>Hippocastanoideae</taxon>
        <taxon>Acereae</taxon>
        <taxon>Dipteronia</taxon>
    </lineage>
</organism>
<dbReference type="AlphaFoldDB" id="A0AAD9TPF9"/>
<protein>
    <recommendedName>
        <fullName evidence="1">Anaphase-promoting complex subunit 4-like WD40 domain-containing protein</fullName>
    </recommendedName>
</protein>